<feature type="transmembrane region" description="Helical" evidence="1">
    <location>
        <begin position="37"/>
        <end position="53"/>
    </location>
</feature>
<protein>
    <submittedName>
        <fullName evidence="2">Uncharacterized protein</fullName>
    </submittedName>
</protein>
<gene>
    <name evidence="2" type="ORF">CUU66_11140</name>
</gene>
<organism evidence="2 3">
    <name type="scientific">Peribacillus deserti</name>
    <dbReference type="NCBI Taxonomy" id="673318"/>
    <lineage>
        <taxon>Bacteria</taxon>
        <taxon>Bacillati</taxon>
        <taxon>Bacillota</taxon>
        <taxon>Bacilli</taxon>
        <taxon>Bacillales</taxon>
        <taxon>Bacillaceae</taxon>
        <taxon>Peribacillus</taxon>
    </lineage>
</organism>
<feature type="transmembrane region" description="Helical" evidence="1">
    <location>
        <begin position="90"/>
        <end position="109"/>
    </location>
</feature>
<keyword evidence="1" id="KW-0812">Transmembrane</keyword>
<evidence type="ECO:0000313" key="2">
    <source>
        <dbReference type="EMBL" id="PLT29848.1"/>
    </source>
</evidence>
<dbReference type="AlphaFoldDB" id="A0A2N5M656"/>
<reference evidence="2 3" key="1">
    <citation type="submission" date="2017-11" db="EMBL/GenBank/DDBJ databases">
        <title>Comparitive Functional Genomics of Dry Heat Resistant strains isolated from the Viking Spacecraft.</title>
        <authorList>
            <person name="Seuylemezian A."/>
            <person name="Cooper K."/>
            <person name="Vaishampayan P."/>
        </authorList>
    </citation>
    <scope>NUCLEOTIDE SEQUENCE [LARGE SCALE GENOMIC DNA]</scope>
    <source>
        <strain evidence="2 3">V1-29</strain>
    </source>
</reference>
<feature type="transmembrane region" description="Helical" evidence="1">
    <location>
        <begin position="154"/>
        <end position="177"/>
    </location>
</feature>
<name>A0A2N5M656_9BACI</name>
<comment type="caution">
    <text evidence="2">The sequence shown here is derived from an EMBL/GenBank/DDBJ whole genome shotgun (WGS) entry which is preliminary data.</text>
</comment>
<feature type="transmembrane region" description="Helical" evidence="1">
    <location>
        <begin position="6"/>
        <end position="25"/>
    </location>
</feature>
<keyword evidence="1" id="KW-1133">Transmembrane helix</keyword>
<dbReference type="Proteomes" id="UP000234748">
    <property type="component" value="Unassembled WGS sequence"/>
</dbReference>
<sequence length="179" mass="20504">MLFNILYVLFCSVPLSILMGIYWVFKRKEKRIHKGYFLFPGLSIWVILSTAYFSPYASAVIMLVLFLFLLIWGILSVLWRKRPDKNKPLAASIIIFVIAVIVLIGYYSMNVMNNVLFIGMLFLAVFGVQSVLWRNKKVDRNKRLFAAAKTTSSIVLFVMIGTFLAAAAFFLFLVIILNL</sequence>
<accession>A0A2N5M656</accession>
<keyword evidence="1" id="KW-0472">Membrane</keyword>
<dbReference type="EMBL" id="PGUY01000033">
    <property type="protein sequence ID" value="PLT29848.1"/>
    <property type="molecule type" value="Genomic_DNA"/>
</dbReference>
<feature type="transmembrane region" description="Helical" evidence="1">
    <location>
        <begin position="59"/>
        <end position="78"/>
    </location>
</feature>
<keyword evidence="3" id="KW-1185">Reference proteome</keyword>
<evidence type="ECO:0000256" key="1">
    <source>
        <dbReference type="SAM" id="Phobius"/>
    </source>
</evidence>
<feature type="transmembrane region" description="Helical" evidence="1">
    <location>
        <begin position="115"/>
        <end position="133"/>
    </location>
</feature>
<evidence type="ECO:0000313" key="3">
    <source>
        <dbReference type="Proteomes" id="UP000234748"/>
    </source>
</evidence>
<proteinExistence type="predicted"/>